<dbReference type="InParanoid" id="A0A0U5JDR2"/>
<protein>
    <submittedName>
        <fullName evidence="2">Uncharacterized protein</fullName>
    </submittedName>
</protein>
<feature type="transmembrane region" description="Helical" evidence="1">
    <location>
        <begin position="90"/>
        <end position="114"/>
    </location>
</feature>
<feature type="transmembrane region" description="Helical" evidence="1">
    <location>
        <begin position="7"/>
        <end position="24"/>
    </location>
</feature>
<evidence type="ECO:0000256" key="1">
    <source>
        <dbReference type="SAM" id="Phobius"/>
    </source>
</evidence>
<name>A0A0U5JDR2_9BACT</name>
<keyword evidence="1" id="KW-1133">Transmembrane helix</keyword>
<feature type="transmembrane region" description="Helical" evidence="1">
    <location>
        <begin position="36"/>
        <end position="53"/>
    </location>
</feature>
<sequence>MSKSSTVKIWIATALVFLHATYNFLTAESLEAFDAAQYFLGAIGIVMGAYFVAQKQKKIGIFLWLAGFTLPKVSMMVFLGSLISSFESQAMMIVIGAIMCILLAICLIVCRLFLQWTVPLWKKESMLNEKQIHTRQKFWKYYINVECIAACGAGLALIPLIPAFLPELTSSETIFNWSILLMIVGISSLYRKYVKKQCLPILIPS</sequence>
<gene>
    <name evidence="2" type="ORF">PNK_2430</name>
</gene>
<dbReference type="KEGG" id="pnl:PNK_2430"/>
<feature type="transmembrane region" description="Helical" evidence="1">
    <location>
        <begin position="60"/>
        <end position="84"/>
    </location>
</feature>
<feature type="transmembrane region" description="Helical" evidence="1">
    <location>
        <begin position="174"/>
        <end position="190"/>
    </location>
</feature>
<reference evidence="3" key="1">
    <citation type="submission" date="2015-09" db="EMBL/GenBank/DDBJ databases">
        <authorList>
            <person name="Bertelli C."/>
        </authorList>
    </citation>
    <scope>NUCLEOTIDE SEQUENCE [LARGE SCALE GENOMIC DNA]</scope>
    <source>
        <strain evidence="3">KNic</strain>
    </source>
</reference>
<dbReference type="STRING" id="389348.PNK_2430"/>
<evidence type="ECO:0000313" key="2">
    <source>
        <dbReference type="EMBL" id="CUI18024.1"/>
    </source>
</evidence>
<dbReference type="AlphaFoldDB" id="A0A0U5JDR2"/>
<dbReference type="PATRIC" id="fig|389348.3.peg.2723"/>
<dbReference type="Proteomes" id="UP000069902">
    <property type="component" value="Chromosome cPNK"/>
</dbReference>
<keyword evidence="1" id="KW-0812">Transmembrane</keyword>
<keyword evidence="3" id="KW-1185">Reference proteome</keyword>
<feature type="transmembrane region" description="Helical" evidence="1">
    <location>
        <begin position="141"/>
        <end position="162"/>
    </location>
</feature>
<accession>A0A0U5JDR2</accession>
<evidence type="ECO:0000313" key="3">
    <source>
        <dbReference type="Proteomes" id="UP000069902"/>
    </source>
</evidence>
<keyword evidence="1" id="KW-0472">Membrane</keyword>
<proteinExistence type="predicted"/>
<organism evidence="2 3">
    <name type="scientific">Candidatus Protochlamydia naegleriophila</name>
    <dbReference type="NCBI Taxonomy" id="389348"/>
    <lineage>
        <taxon>Bacteria</taxon>
        <taxon>Pseudomonadati</taxon>
        <taxon>Chlamydiota</taxon>
        <taxon>Chlamydiia</taxon>
        <taxon>Parachlamydiales</taxon>
        <taxon>Parachlamydiaceae</taxon>
        <taxon>Candidatus Protochlamydia</taxon>
    </lineage>
</organism>
<dbReference type="EMBL" id="LN879502">
    <property type="protein sequence ID" value="CUI18024.1"/>
    <property type="molecule type" value="Genomic_DNA"/>
</dbReference>
<dbReference type="RefSeq" id="WP_032124666.1">
    <property type="nucleotide sequence ID" value="NZ_LN879502.1"/>
</dbReference>